<dbReference type="Proteomes" id="UP000276215">
    <property type="component" value="Unassembled WGS sequence"/>
</dbReference>
<dbReference type="AlphaFoldDB" id="A0A3N4KCP2"/>
<evidence type="ECO:0000313" key="1">
    <source>
        <dbReference type="EMBL" id="RPB06171.1"/>
    </source>
</evidence>
<name>A0A3N4KCP2_9PEZI</name>
<accession>A0A3N4KCP2</accession>
<organism evidence="1 2">
    <name type="scientific">Choiromyces venosus 120613-1</name>
    <dbReference type="NCBI Taxonomy" id="1336337"/>
    <lineage>
        <taxon>Eukaryota</taxon>
        <taxon>Fungi</taxon>
        <taxon>Dikarya</taxon>
        <taxon>Ascomycota</taxon>
        <taxon>Pezizomycotina</taxon>
        <taxon>Pezizomycetes</taxon>
        <taxon>Pezizales</taxon>
        <taxon>Tuberaceae</taxon>
        <taxon>Choiromyces</taxon>
    </lineage>
</organism>
<dbReference type="EMBL" id="ML120351">
    <property type="protein sequence ID" value="RPB06171.1"/>
    <property type="molecule type" value="Genomic_DNA"/>
</dbReference>
<gene>
    <name evidence="1" type="ORF">L873DRAFT_29211</name>
</gene>
<protein>
    <submittedName>
        <fullName evidence="1">Uncharacterized protein</fullName>
    </submittedName>
</protein>
<proteinExistence type="predicted"/>
<keyword evidence="2" id="KW-1185">Reference proteome</keyword>
<evidence type="ECO:0000313" key="2">
    <source>
        <dbReference type="Proteomes" id="UP000276215"/>
    </source>
</evidence>
<sequence length="136" mass="14613">MVSHKGPLSRKGPLSYQALFRVPPVVSLRTQGVVAGSHNLGTSKSWAAPRQSQSMGCLHLLPQGDGFDPQIHPPYLGTSSQHSWCPQYGYTNFRSPGSPPGNLPWGLAVATFLGCKGGEVRRHYLEDINSGSCIAI</sequence>
<reference evidence="1 2" key="1">
    <citation type="journal article" date="2018" name="Nat. Ecol. Evol.">
        <title>Pezizomycetes genomes reveal the molecular basis of ectomycorrhizal truffle lifestyle.</title>
        <authorList>
            <person name="Murat C."/>
            <person name="Payen T."/>
            <person name="Noel B."/>
            <person name="Kuo A."/>
            <person name="Morin E."/>
            <person name="Chen J."/>
            <person name="Kohler A."/>
            <person name="Krizsan K."/>
            <person name="Balestrini R."/>
            <person name="Da Silva C."/>
            <person name="Montanini B."/>
            <person name="Hainaut M."/>
            <person name="Levati E."/>
            <person name="Barry K.W."/>
            <person name="Belfiori B."/>
            <person name="Cichocki N."/>
            <person name="Clum A."/>
            <person name="Dockter R.B."/>
            <person name="Fauchery L."/>
            <person name="Guy J."/>
            <person name="Iotti M."/>
            <person name="Le Tacon F."/>
            <person name="Lindquist E.A."/>
            <person name="Lipzen A."/>
            <person name="Malagnac F."/>
            <person name="Mello A."/>
            <person name="Molinier V."/>
            <person name="Miyauchi S."/>
            <person name="Poulain J."/>
            <person name="Riccioni C."/>
            <person name="Rubini A."/>
            <person name="Sitrit Y."/>
            <person name="Splivallo R."/>
            <person name="Traeger S."/>
            <person name="Wang M."/>
            <person name="Zifcakova L."/>
            <person name="Wipf D."/>
            <person name="Zambonelli A."/>
            <person name="Paolocci F."/>
            <person name="Nowrousian M."/>
            <person name="Ottonello S."/>
            <person name="Baldrian P."/>
            <person name="Spatafora J.W."/>
            <person name="Henrissat B."/>
            <person name="Nagy L.G."/>
            <person name="Aury J.M."/>
            <person name="Wincker P."/>
            <person name="Grigoriev I.V."/>
            <person name="Bonfante P."/>
            <person name="Martin F.M."/>
        </authorList>
    </citation>
    <scope>NUCLEOTIDE SEQUENCE [LARGE SCALE GENOMIC DNA]</scope>
    <source>
        <strain evidence="1 2">120613-1</strain>
    </source>
</reference>